<dbReference type="AlphaFoldDB" id="A0A136PUF5"/>
<dbReference type="EMBL" id="LRQV01000029">
    <property type="protein sequence ID" value="KXK61974.1"/>
    <property type="molecule type" value="Genomic_DNA"/>
</dbReference>
<name>A0A136PUF5_9ACTN</name>
<comment type="caution">
    <text evidence="2">The sequence shown here is derived from an EMBL/GenBank/DDBJ whole genome shotgun (WGS) entry which is preliminary data.</text>
</comment>
<evidence type="ECO:0000313" key="3">
    <source>
        <dbReference type="Proteomes" id="UP000070620"/>
    </source>
</evidence>
<evidence type="ECO:0000256" key="1">
    <source>
        <dbReference type="SAM" id="MobiDB-lite"/>
    </source>
</evidence>
<evidence type="ECO:0000313" key="2">
    <source>
        <dbReference type="EMBL" id="KXK61974.1"/>
    </source>
</evidence>
<organism evidence="2 3">
    <name type="scientific">Micromonospora rosaria</name>
    <dbReference type="NCBI Taxonomy" id="47874"/>
    <lineage>
        <taxon>Bacteria</taxon>
        <taxon>Bacillati</taxon>
        <taxon>Actinomycetota</taxon>
        <taxon>Actinomycetes</taxon>
        <taxon>Micromonosporales</taxon>
        <taxon>Micromonosporaceae</taxon>
        <taxon>Micromonospora</taxon>
    </lineage>
</organism>
<keyword evidence="3" id="KW-1185">Reference proteome</keyword>
<dbReference type="OrthoDB" id="3694040at2"/>
<protein>
    <recommendedName>
        <fullName evidence="4">HK97 gp10 family phage protein</fullName>
    </recommendedName>
</protein>
<accession>A0A136PUF5</accession>
<feature type="region of interest" description="Disordered" evidence="1">
    <location>
        <begin position="49"/>
        <end position="71"/>
    </location>
</feature>
<sequence length="137" mass="15088">MFEPIRIEGLAAFNRSLRKLDAELPKGLRLAHNTAAQIVVDTARPMIPRRTGRAQASVKARSTRTASRVSAGSNRAPYMPWLDYGGEGRIKGRPAPREFRKGGRYVYPAFHAKRDEFARVLERSLLGAVAAAGLDAD</sequence>
<evidence type="ECO:0008006" key="4">
    <source>
        <dbReference type="Google" id="ProtNLM"/>
    </source>
</evidence>
<proteinExistence type="predicted"/>
<reference evidence="2 3" key="1">
    <citation type="submission" date="2016-01" db="EMBL/GenBank/DDBJ databases">
        <title>Whole genome sequence and analysis of Micromonospora rosaria DSM 803, which can produce antibacterial substance rosamicin.</title>
        <authorList>
            <person name="Yang H."/>
            <person name="He X."/>
            <person name="Zhu D."/>
        </authorList>
    </citation>
    <scope>NUCLEOTIDE SEQUENCE [LARGE SCALE GENOMIC DNA]</scope>
    <source>
        <strain evidence="2 3">DSM 803</strain>
    </source>
</reference>
<dbReference type="Proteomes" id="UP000070620">
    <property type="component" value="Unassembled WGS sequence"/>
</dbReference>
<gene>
    <name evidence="2" type="ORF">AWW66_10955</name>
</gene>